<dbReference type="EMBL" id="VULT01000001">
    <property type="protein sequence ID" value="MSS16307.1"/>
    <property type="molecule type" value="Genomic_DNA"/>
</dbReference>
<evidence type="ECO:0000313" key="3">
    <source>
        <dbReference type="EMBL" id="MSS16307.1"/>
    </source>
</evidence>
<dbReference type="InterPro" id="IPR036781">
    <property type="entry name" value="Smr_assoc-like_sf"/>
</dbReference>
<organism evidence="3 4">
    <name type="scientific">Sodaliphilus pleomorphus</name>
    <dbReference type="NCBI Taxonomy" id="2606626"/>
    <lineage>
        <taxon>Bacteria</taxon>
        <taxon>Pseudomonadati</taxon>
        <taxon>Bacteroidota</taxon>
        <taxon>Bacteroidia</taxon>
        <taxon>Bacteroidales</taxon>
        <taxon>Muribaculaceae</taxon>
        <taxon>Sodaliphilus</taxon>
    </lineage>
</organism>
<evidence type="ECO:0000259" key="2">
    <source>
        <dbReference type="PROSITE" id="PS50828"/>
    </source>
</evidence>
<dbReference type="AlphaFoldDB" id="A0A6L5X9K6"/>
<dbReference type="InterPro" id="IPR036063">
    <property type="entry name" value="Smr_dom_sf"/>
</dbReference>
<dbReference type="PROSITE" id="PS50828">
    <property type="entry name" value="SMR"/>
    <property type="match status" value="1"/>
</dbReference>
<dbReference type="Pfam" id="PF09640">
    <property type="entry name" value="DUF2027"/>
    <property type="match status" value="1"/>
</dbReference>
<comment type="caution">
    <text evidence="3">The sequence shown here is derived from an EMBL/GenBank/DDBJ whole genome shotgun (WGS) entry which is preliminary data.</text>
</comment>
<evidence type="ECO:0000313" key="4">
    <source>
        <dbReference type="Proteomes" id="UP000483362"/>
    </source>
</evidence>
<evidence type="ECO:0000256" key="1">
    <source>
        <dbReference type="SAM" id="MobiDB-lite"/>
    </source>
</evidence>
<feature type="domain" description="Smr" evidence="2">
    <location>
        <begin position="294"/>
        <end position="358"/>
    </location>
</feature>
<name>A0A6L5X9K6_9BACT</name>
<dbReference type="Gene3D" id="2.60.40.1600">
    <property type="entry name" value="Smr-associated-like"/>
    <property type="match status" value="1"/>
</dbReference>
<protein>
    <submittedName>
        <fullName evidence="3">DUF2027 domain-containing protein</fullName>
    </submittedName>
</protein>
<dbReference type="InterPro" id="IPR018598">
    <property type="entry name" value="DUF2027"/>
</dbReference>
<feature type="compositionally biased region" description="Basic and acidic residues" evidence="1">
    <location>
        <begin position="240"/>
        <end position="253"/>
    </location>
</feature>
<dbReference type="InterPro" id="IPR002625">
    <property type="entry name" value="Smr_dom"/>
</dbReference>
<gene>
    <name evidence="3" type="ORF">FYJ29_00750</name>
</gene>
<dbReference type="Pfam" id="PF01713">
    <property type="entry name" value="Smr"/>
    <property type="match status" value="1"/>
</dbReference>
<feature type="region of interest" description="Disordered" evidence="1">
    <location>
        <begin position="240"/>
        <end position="263"/>
    </location>
</feature>
<reference evidence="3 4" key="1">
    <citation type="submission" date="2019-08" db="EMBL/GenBank/DDBJ databases">
        <title>In-depth cultivation of the pig gut microbiome towards novel bacterial diversity and tailored functional studies.</title>
        <authorList>
            <person name="Wylensek D."/>
            <person name="Hitch T.C.A."/>
            <person name="Clavel T."/>
        </authorList>
    </citation>
    <scope>NUCLEOTIDE SEQUENCE [LARGE SCALE GENOMIC DNA]</scope>
    <source>
        <strain evidence="3 4">Oil-RF-744-WCA-WT-10</strain>
    </source>
</reference>
<dbReference type="Gene3D" id="3.30.1370.110">
    <property type="match status" value="1"/>
</dbReference>
<dbReference type="SUPFAM" id="SSF158949">
    <property type="entry name" value="Smr-associated domain-like"/>
    <property type="match status" value="1"/>
</dbReference>
<keyword evidence="4" id="KW-1185">Reference proteome</keyword>
<sequence>MVKVNDIVRFLNDVGGGTVTRVDGGTVYVEDEDGFERPVPSREVVVVDQAQAKPSVYERPIEVKSKLVEPDVPAARPKSEAPAAPVVETEEGNKLNIVLAFEPREIKHLNTTTFYSVLVNDSNYFLSVAYMSRADGDDAWHTRYTGLVEPNMQVDLDEFGYNDLNDLEHVALEYIAFKQDKGFKLKNPALVELRVDATKFYKLHSFHATEYFDDPVIQLDITRNDMPARPLRIDSSALERAMRQKRGADERPRSRQVQHHEHKKGDIVVQDLHIAELLDNINGLSSADMLNYQLDKFREVMRAHQNQPGQKIVFIHGKGEGVLRHAILDELKRKWPRCTAQDASFQEYGFGATQVTIHR</sequence>
<dbReference type="Proteomes" id="UP000483362">
    <property type="component" value="Unassembled WGS sequence"/>
</dbReference>
<proteinExistence type="predicted"/>
<accession>A0A6L5X9K6</accession>
<dbReference type="RefSeq" id="WP_154327907.1">
    <property type="nucleotide sequence ID" value="NZ_CP045696.1"/>
</dbReference>